<dbReference type="InterPro" id="IPR029058">
    <property type="entry name" value="AB_hydrolase_fold"/>
</dbReference>
<dbReference type="Proteomes" id="UP000663918">
    <property type="component" value="Chromosome"/>
</dbReference>
<dbReference type="EMBL" id="CP062222">
    <property type="protein sequence ID" value="QTC89909.1"/>
    <property type="molecule type" value="Genomic_DNA"/>
</dbReference>
<dbReference type="RefSeq" id="WP_207868297.1">
    <property type="nucleotide sequence ID" value="NZ_CP062222.1"/>
</dbReference>
<keyword evidence="1" id="KW-0732">Signal</keyword>
<dbReference type="KEGG" id="bgoe:IFJ75_11440"/>
<feature type="signal peptide" evidence="1">
    <location>
        <begin position="1"/>
        <end position="26"/>
    </location>
</feature>
<dbReference type="PANTHER" id="PTHR37017">
    <property type="entry name" value="AB HYDROLASE-1 DOMAIN-CONTAINING PROTEIN-RELATED"/>
    <property type="match status" value="1"/>
</dbReference>
<feature type="chain" id="PRO_5037179569" evidence="1">
    <location>
        <begin position="27"/>
        <end position="259"/>
    </location>
</feature>
<dbReference type="AlphaFoldDB" id="A0A975BZF0"/>
<evidence type="ECO:0000256" key="1">
    <source>
        <dbReference type="SAM" id="SignalP"/>
    </source>
</evidence>
<evidence type="ECO:0000313" key="4">
    <source>
        <dbReference type="Proteomes" id="UP000663918"/>
    </source>
</evidence>
<name>A0A975BZF0_9CAUL</name>
<keyword evidence="4" id="KW-1185">Reference proteome</keyword>
<dbReference type="InterPro" id="IPR052897">
    <property type="entry name" value="Sec-Metab_Biosynth_Hydrolase"/>
</dbReference>
<evidence type="ECO:0000259" key="2">
    <source>
        <dbReference type="Pfam" id="PF12697"/>
    </source>
</evidence>
<dbReference type="GO" id="GO:0016787">
    <property type="term" value="F:hydrolase activity"/>
    <property type="evidence" value="ECO:0007669"/>
    <property type="project" value="UniProtKB-KW"/>
</dbReference>
<sequence length="259" mass="26934">MFRTLRTLVAAALIALGGLTAASATAQTPAAPARKTVVLVHGAWADGGSWNRVVPYLLAAGLNVVAVQNPLASLEGDVANTTRVINDQAGDVILVGHSYGGVVITEAGNNPKVKALVYVAAFAPKPGQSVNAILSAFPPPAWFASLHADAGGYVTWPLSTWKTEFATGLPDDEQTVLHASQHPTFHGVNDNAIGDTAAWSSRPVTSVVSQQDHIIPAPLQMLFAQQMHSTVVPVEAGHLAMLIAPEETAKAIIAAANSY</sequence>
<proteinExistence type="predicted"/>
<evidence type="ECO:0000313" key="3">
    <source>
        <dbReference type="EMBL" id="QTC89909.1"/>
    </source>
</evidence>
<dbReference type="SUPFAM" id="SSF53474">
    <property type="entry name" value="alpha/beta-Hydrolases"/>
    <property type="match status" value="1"/>
</dbReference>
<accession>A0A975BZF0</accession>
<dbReference type="PANTHER" id="PTHR37017:SF11">
    <property type="entry name" value="ESTERASE_LIPASE_THIOESTERASE DOMAIN-CONTAINING PROTEIN"/>
    <property type="match status" value="1"/>
</dbReference>
<dbReference type="InterPro" id="IPR000073">
    <property type="entry name" value="AB_hydrolase_1"/>
</dbReference>
<gene>
    <name evidence="3" type="ORF">IFJ75_11440</name>
</gene>
<keyword evidence="3" id="KW-0378">Hydrolase</keyword>
<dbReference type="Pfam" id="PF12697">
    <property type="entry name" value="Abhydrolase_6"/>
    <property type="match status" value="1"/>
</dbReference>
<protein>
    <submittedName>
        <fullName evidence="3">Alpha/beta hydrolase</fullName>
    </submittedName>
</protein>
<reference evidence="3" key="1">
    <citation type="submission" date="2020-09" db="EMBL/GenBank/DDBJ databases">
        <title>Brevundimonas sp. LVF2 isolated from a puddle in Goettingen, Germany.</title>
        <authorList>
            <person name="Friedrich I."/>
            <person name="Klassen A."/>
            <person name="Hannes N."/>
            <person name="Schneider D."/>
            <person name="Hertel R."/>
            <person name="Daniel R."/>
        </authorList>
    </citation>
    <scope>NUCLEOTIDE SEQUENCE</scope>
    <source>
        <strain evidence="3">LVF2</strain>
    </source>
</reference>
<organism evidence="3 4">
    <name type="scientific">Brevundimonas goettingensis</name>
    <dbReference type="NCBI Taxonomy" id="2774190"/>
    <lineage>
        <taxon>Bacteria</taxon>
        <taxon>Pseudomonadati</taxon>
        <taxon>Pseudomonadota</taxon>
        <taxon>Alphaproteobacteria</taxon>
        <taxon>Caulobacterales</taxon>
        <taxon>Caulobacteraceae</taxon>
        <taxon>Brevundimonas</taxon>
    </lineage>
</organism>
<dbReference type="Gene3D" id="3.40.50.1820">
    <property type="entry name" value="alpha/beta hydrolase"/>
    <property type="match status" value="1"/>
</dbReference>
<feature type="domain" description="AB hydrolase-1" evidence="2">
    <location>
        <begin position="37"/>
        <end position="251"/>
    </location>
</feature>